<sequence length="84" mass="9411">MWTKEPPFTSISRQKLGGDPRISPCVSRRRRGWTIPLSSLAAKLSVWRSARIHEPSQSELSPQPRARSSQPEVGPQPRQGHTGK</sequence>
<dbReference type="EMBL" id="GBRH01280210">
    <property type="protein sequence ID" value="JAD17685.1"/>
    <property type="molecule type" value="Transcribed_RNA"/>
</dbReference>
<reference evidence="2" key="1">
    <citation type="submission" date="2014-09" db="EMBL/GenBank/DDBJ databases">
        <authorList>
            <person name="Magalhaes I.L.F."/>
            <person name="Oliveira U."/>
            <person name="Santos F.R."/>
            <person name="Vidigal T.H.D.A."/>
            <person name="Brescovit A.D."/>
            <person name="Santos A.J."/>
        </authorList>
    </citation>
    <scope>NUCLEOTIDE SEQUENCE</scope>
    <source>
        <tissue evidence="2">Shoot tissue taken approximately 20 cm above the soil surface</tissue>
    </source>
</reference>
<name>A0A0A8XYG5_ARUDO</name>
<organism evidence="2">
    <name type="scientific">Arundo donax</name>
    <name type="common">Giant reed</name>
    <name type="synonym">Donax arundinaceus</name>
    <dbReference type="NCBI Taxonomy" id="35708"/>
    <lineage>
        <taxon>Eukaryota</taxon>
        <taxon>Viridiplantae</taxon>
        <taxon>Streptophyta</taxon>
        <taxon>Embryophyta</taxon>
        <taxon>Tracheophyta</taxon>
        <taxon>Spermatophyta</taxon>
        <taxon>Magnoliopsida</taxon>
        <taxon>Liliopsida</taxon>
        <taxon>Poales</taxon>
        <taxon>Poaceae</taxon>
        <taxon>PACMAD clade</taxon>
        <taxon>Arundinoideae</taxon>
        <taxon>Arundineae</taxon>
        <taxon>Arundo</taxon>
    </lineage>
</organism>
<proteinExistence type="predicted"/>
<dbReference type="AlphaFoldDB" id="A0A0A8XYG5"/>
<accession>A0A0A8XYG5</accession>
<feature type="region of interest" description="Disordered" evidence="1">
    <location>
        <begin position="53"/>
        <end position="84"/>
    </location>
</feature>
<feature type="compositionally biased region" description="Polar residues" evidence="1">
    <location>
        <begin position="57"/>
        <end position="71"/>
    </location>
</feature>
<feature type="region of interest" description="Disordered" evidence="1">
    <location>
        <begin position="1"/>
        <end position="26"/>
    </location>
</feature>
<protein>
    <submittedName>
        <fullName evidence="2">Uncharacterized protein</fullName>
    </submittedName>
</protein>
<evidence type="ECO:0000256" key="1">
    <source>
        <dbReference type="SAM" id="MobiDB-lite"/>
    </source>
</evidence>
<reference evidence="2" key="2">
    <citation type="journal article" date="2015" name="Data Brief">
        <title>Shoot transcriptome of the giant reed, Arundo donax.</title>
        <authorList>
            <person name="Barrero R.A."/>
            <person name="Guerrero F.D."/>
            <person name="Moolhuijzen P."/>
            <person name="Goolsby J.A."/>
            <person name="Tidwell J."/>
            <person name="Bellgard S.E."/>
            <person name="Bellgard M.I."/>
        </authorList>
    </citation>
    <scope>NUCLEOTIDE SEQUENCE</scope>
    <source>
        <tissue evidence="2">Shoot tissue taken approximately 20 cm above the soil surface</tissue>
    </source>
</reference>
<evidence type="ECO:0000313" key="2">
    <source>
        <dbReference type="EMBL" id="JAD17685.1"/>
    </source>
</evidence>